<organism evidence="5 6">
    <name type="scientific">Chelatococcus albus</name>
    <dbReference type="NCBI Taxonomy" id="3047466"/>
    <lineage>
        <taxon>Bacteria</taxon>
        <taxon>Pseudomonadati</taxon>
        <taxon>Pseudomonadota</taxon>
        <taxon>Alphaproteobacteria</taxon>
        <taxon>Hyphomicrobiales</taxon>
        <taxon>Chelatococcaceae</taxon>
        <taxon>Chelatococcus</taxon>
    </lineage>
</organism>
<keyword evidence="4" id="KW-0411">Iron-sulfur</keyword>
<dbReference type="Proteomes" id="UP001321492">
    <property type="component" value="Unassembled WGS sequence"/>
</dbReference>
<keyword evidence="1" id="KW-0001">2Fe-2S</keyword>
<comment type="caution">
    <text evidence="5">The sequence shown here is derived from an EMBL/GenBank/DDBJ whole genome shotgun (WGS) entry which is preliminary data.</text>
</comment>
<keyword evidence="3" id="KW-0408">Iron</keyword>
<accession>A0ABT7AFQ7</accession>
<dbReference type="InterPro" id="IPR041854">
    <property type="entry name" value="BFD-like_2Fe2S-bd_dom_sf"/>
</dbReference>
<sequence>MIVCSCNVLSDRQILSTLDSEEAGKPRSPAQAYRCLGCSPDCGRCLVTVRRLLADARGAACDLGCPICPSAPDEVPGEARLAAVISRSEPANVDLQPLMAAE</sequence>
<proteinExistence type="predicted"/>
<keyword evidence="2" id="KW-0479">Metal-binding</keyword>
<name>A0ABT7AFQ7_9HYPH</name>
<protein>
    <submittedName>
        <fullName evidence="5">(2Fe-2S)-binding protein</fullName>
    </submittedName>
</protein>
<dbReference type="EMBL" id="JASJEV010000003">
    <property type="protein sequence ID" value="MDJ1157930.1"/>
    <property type="molecule type" value="Genomic_DNA"/>
</dbReference>
<evidence type="ECO:0000256" key="4">
    <source>
        <dbReference type="ARBA" id="ARBA00023014"/>
    </source>
</evidence>
<evidence type="ECO:0000256" key="3">
    <source>
        <dbReference type="ARBA" id="ARBA00023004"/>
    </source>
</evidence>
<dbReference type="PANTHER" id="PTHR37424">
    <property type="entry name" value="BACTERIOFERRITIN-ASSOCIATED FERREDOXIN"/>
    <property type="match status" value="1"/>
</dbReference>
<evidence type="ECO:0000313" key="5">
    <source>
        <dbReference type="EMBL" id="MDJ1157930.1"/>
    </source>
</evidence>
<evidence type="ECO:0000256" key="1">
    <source>
        <dbReference type="ARBA" id="ARBA00022714"/>
    </source>
</evidence>
<dbReference type="PANTHER" id="PTHR37424:SF1">
    <property type="entry name" value="BACTERIOFERRITIN-ASSOCIATED FERREDOXIN"/>
    <property type="match status" value="1"/>
</dbReference>
<evidence type="ECO:0000256" key="2">
    <source>
        <dbReference type="ARBA" id="ARBA00022723"/>
    </source>
</evidence>
<reference evidence="5 6" key="1">
    <citation type="submission" date="2023-05" db="EMBL/GenBank/DDBJ databases">
        <title>Chelatococcus sp. nov., a moderately thermophilic bacterium isolated from hot spring microbial mat.</title>
        <authorList>
            <person name="Hu C.-J."/>
            <person name="Li W.-J."/>
        </authorList>
    </citation>
    <scope>NUCLEOTIDE SEQUENCE [LARGE SCALE GENOMIC DNA]</scope>
    <source>
        <strain evidence="5 6">SYSU G07232</strain>
    </source>
</reference>
<dbReference type="Gene3D" id="1.10.10.1100">
    <property type="entry name" value="BFD-like [2Fe-2S]-binding domain"/>
    <property type="match status" value="1"/>
</dbReference>
<dbReference type="InterPro" id="IPR052371">
    <property type="entry name" value="BFD-associated_ferredoxin"/>
</dbReference>
<keyword evidence="6" id="KW-1185">Reference proteome</keyword>
<evidence type="ECO:0000313" key="6">
    <source>
        <dbReference type="Proteomes" id="UP001321492"/>
    </source>
</evidence>
<gene>
    <name evidence="5" type="ORF">QNA08_06745</name>
</gene>